<dbReference type="AlphaFoldDB" id="L7UH92"/>
<dbReference type="Proteomes" id="UP000011131">
    <property type="component" value="Chromosome"/>
</dbReference>
<dbReference type="Pfam" id="PF13620">
    <property type="entry name" value="CarboxypepD_reg"/>
    <property type="match status" value="1"/>
</dbReference>
<dbReference type="SUPFAM" id="SSF49452">
    <property type="entry name" value="Starch-binding domain-like"/>
    <property type="match status" value="1"/>
</dbReference>
<dbReference type="STRING" id="1278073.MYSTI_06100"/>
<dbReference type="EMBL" id="CP004025">
    <property type="protein sequence ID" value="AGC47373.1"/>
    <property type="molecule type" value="Genomic_DNA"/>
</dbReference>
<dbReference type="SUPFAM" id="SSF50156">
    <property type="entry name" value="PDZ domain-like"/>
    <property type="match status" value="1"/>
</dbReference>
<proteinExistence type="predicted"/>
<reference evidence="2 3" key="1">
    <citation type="journal article" date="2013" name="Genome Announc.">
        <title>Complete genome sequence of Myxococcus stipitatus strain DSM 14675, a fruiting myxobacterium.</title>
        <authorList>
            <person name="Huntley S."/>
            <person name="Kneip S."/>
            <person name="Treuner-Lange A."/>
            <person name="Sogaard-Andersen L."/>
        </authorList>
    </citation>
    <scope>NUCLEOTIDE SEQUENCE [LARGE SCALE GENOMIC DNA]</scope>
    <source>
        <strain evidence="3">DSM 14675 / JCM 12634 / Mx s8</strain>
    </source>
</reference>
<dbReference type="InterPro" id="IPR001478">
    <property type="entry name" value="PDZ"/>
</dbReference>
<evidence type="ECO:0000313" key="2">
    <source>
        <dbReference type="EMBL" id="AGC47373.1"/>
    </source>
</evidence>
<gene>
    <name evidence="2" type="ordered locus">MYSTI_06100</name>
</gene>
<name>L7UH92_MYXSD</name>
<dbReference type="InterPro" id="IPR008969">
    <property type="entry name" value="CarboxyPept-like_regulatory"/>
</dbReference>
<evidence type="ECO:0000259" key="1">
    <source>
        <dbReference type="PROSITE" id="PS50106"/>
    </source>
</evidence>
<dbReference type="SMART" id="SM00228">
    <property type="entry name" value="PDZ"/>
    <property type="match status" value="1"/>
</dbReference>
<dbReference type="Gene3D" id="2.60.40.1120">
    <property type="entry name" value="Carboxypeptidase-like, regulatory domain"/>
    <property type="match status" value="2"/>
</dbReference>
<organism evidence="2 3">
    <name type="scientific">Myxococcus stipitatus (strain DSM 14675 / JCM 12634 / Mx s8)</name>
    <dbReference type="NCBI Taxonomy" id="1278073"/>
    <lineage>
        <taxon>Bacteria</taxon>
        <taxon>Pseudomonadati</taxon>
        <taxon>Myxococcota</taxon>
        <taxon>Myxococcia</taxon>
        <taxon>Myxococcales</taxon>
        <taxon>Cystobacterineae</taxon>
        <taxon>Myxococcaceae</taxon>
        <taxon>Myxococcus</taxon>
    </lineage>
</organism>
<evidence type="ECO:0000313" key="3">
    <source>
        <dbReference type="Proteomes" id="UP000011131"/>
    </source>
</evidence>
<dbReference type="eggNOG" id="COG3485">
    <property type="taxonomic scope" value="Bacteria"/>
</dbReference>
<dbReference type="SUPFAM" id="SSF49464">
    <property type="entry name" value="Carboxypeptidase regulatory domain-like"/>
    <property type="match status" value="2"/>
</dbReference>
<dbReference type="GO" id="GO:0030246">
    <property type="term" value="F:carbohydrate binding"/>
    <property type="evidence" value="ECO:0007669"/>
    <property type="project" value="InterPro"/>
</dbReference>
<accession>L7UH92</accession>
<dbReference type="Gene3D" id="2.30.42.10">
    <property type="match status" value="1"/>
</dbReference>
<protein>
    <recommendedName>
        <fullName evidence="1">PDZ domain-containing protein</fullName>
    </recommendedName>
</protein>
<dbReference type="KEGG" id="msd:MYSTI_06100"/>
<dbReference type="HOGENOM" id="CLU_415509_0_0_7"/>
<dbReference type="eggNOG" id="COG0793">
    <property type="taxonomic scope" value="Bacteria"/>
</dbReference>
<dbReference type="PATRIC" id="fig|1278073.3.peg.6185"/>
<keyword evidence="3" id="KW-1185">Reference proteome</keyword>
<dbReference type="Pfam" id="PF17820">
    <property type="entry name" value="PDZ_6"/>
    <property type="match status" value="1"/>
</dbReference>
<dbReference type="InterPro" id="IPR013784">
    <property type="entry name" value="Carb-bd-like_fold"/>
</dbReference>
<feature type="domain" description="PDZ" evidence="1">
    <location>
        <begin position="551"/>
        <end position="611"/>
    </location>
</feature>
<dbReference type="InterPro" id="IPR036034">
    <property type="entry name" value="PDZ_sf"/>
</dbReference>
<sequence>MSRRMSQSLLAGVVLLMLAVLWGWNSAPGCVGTSHGEQEIQPGAHVAEVRAGVASWLPVPTPETVSHTSRPKMMLTGRIISEESGDGIPGAEISIQRLGRIESIRSGVDGRFSYEPPISGEYSIVRVVSEGFQPFAPSARMPGLVVSVDEEEVVDGLVLALKSLGYCEGVVHGVDGRPVSNAKIRFLTTGRWDPSSGVPESVESNLDGQFKIPFVPDALLQAELNGTFSGIHCLCIASECPFVMDLDADAAQAELKYVEGHVLDSAGHPVAGVQVSATDAEFRRTKIMGDVAPVDDGGVDMGILLSALEMEPRQETVTDDDGSFLIGPLEEDEYDVFVSKDPESMKTVKAGARDVRLRLPPAGQISGRVVSELTGEAVSGFSYLIEKYWREGEFARGRIRDSLRHRGIVHDARGRFEISNLPAGVYRLRILADGFQRSVRSTVKVAAGERTQLTISLTAGHLLQGIVTDLETGQPLAGARISEHEPRHQGLWADAVDEVSSLGTPGVVETAADGSFRLTVTEDALWASSSGYRSWVVREPASWSGPLRIALSPLRKDAAPGVEFGGVGIVWASEQTSVGGVQRLTISGVLDGSPAERGGLAAGDAMLAVDGAAAEWEEASSVGARIRGEVGTPVRLRLWRSSSRQEYEVVLTRARLMESD</sequence>
<dbReference type="PROSITE" id="PS50106">
    <property type="entry name" value="PDZ"/>
    <property type="match status" value="1"/>
</dbReference>
<dbReference type="InterPro" id="IPR041489">
    <property type="entry name" value="PDZ_6"/>
</dbReference>